<dbReference type="OrthoDB" id="9799092at2"/>
<dbReference type="PANTHER" id="PTHR34822">
    <property type="entry name" value="GRPB DOMAIN PROTEIN (AFU_ORTHOLOGUE AFUA_1G01530)"/>
    <property type="match status" value="1"/>
</dbReference>
<dbReference type="AlphaFoldDB" id="A0A081PA71"/>
<dbReference type="InterPro" id="IPR007344">
    <property type="entry name" value="GrpB/CoaE"/>
</dbReference>
<reference evidence="1 2" key="1">
    <citation type="submission" date="2014-06" db="EMBL/GenBank/DDBJ databases">
        <title>Draft genome sequence of Paenibacillus sp. MSt1.</title>
        <authorList>
            <person name="Aw Y.K."/>
            <person name="Ong K.S."/>
            <person name="Gan H.M."/>
            <person name="Lee S.M."/>
        </authorList>
    </citation>
    <scope>NUCLEOTIDE SEQUENCE [LARGE SCALE GENOMIC DNA]</scope>
    <source>
        <strain evidence="1 2">MSt1</strain>
    </source>
</reference>
<dbReference type="eggNOG" id="COG2320">
    <property type="taxonomic scope" value="Bacteria"/>
</dbReference>
<dbReference type="SUPFAM" id="SSF81301">
    <property type="entry name" value="Nucleotidyltransferase"/>
    <property type="match status" value="1"/>
</dbReference>
<dbReference type="Proteomes" id="UP000028123">
    <property type="component" value="Unassembled WGS sequence"/>
</dbReference>
<comment type="caution">
    <text evidence="1">The sequence shown here is derived from an EMBL/GenBank/DDBJ whole genome shotgun (WGS) entry which is preliminary data.</text>
</comment>
<dbReference type="EMBL" id="JNVM01000002">
    <property type="protein sequence ID" value="KEQ27594.1"/>
    <property type="molecule type" value="Genomic_DNA"/>
</dbReference>
<dbReference type="Pfam" id="PF04229">
    <property type="entry name" value="GrpB"/>
    <property type="match status" value="1"/>
</dbReference>
<keyword evidence="2" id="KW-1185">Reference proteome</keyword>
<protein>
    <recommendedName>
        <fullName evidence="3">Glutamate-rich protein GrpB</fullName>
    </recommendedName>
</protein>
<evidence type="ECO:0000313" key="1">
    <source>
        <dbReference type="EMBL" id="KEQ27594.1"/>
    </source>
</evidence>
<dbReference type="PANTHER" id="PTHR34822:SF1">
    <property type="entry name" value="GRPB FAMILY PROTEIN"/>
    <property type="match status" value="1"/>
</dbReference>
<dbReference type="RefSeq" id="WP_036675326.1">
    <property type="nucleotide sequence ID" value="NZ_JNVM01000002.1"/>
</dbReference>
<evidence type="ECO:0008006" key="3">
    <source>
        <dbReference type="Google" id="ProtNLM"/>
    </source>
</evidence>
<organism evidence="1 2">
    <name type="scientific">Paenibacillus tyrfis</name>
    <dbReference type="NCBI Taxonomy" id="1501230"/>
    <lineage>
        <taxon>Bacteria</taxon>
        <taxon>Bacillati</taxon>
        <taxon>Bacillota</taxon>
        <taxon>Bacilli</taxon>
        <taxon>Bacillales</taxon>
        <taxon>Paenibacillaceae</taxon>
        <taxon>Paenibacillus</taxon>
    </lineage>
</organism>
<sequence length="172" mass="20380">MNITVVEHNPNWKEEYLKEEREIKEILQDELVNCFHIGSTSVPGLKAKPIIDILLVVHDINELDNYSMQFEKLGYEVMGEFGICGRRYFRKGGSNRTHHIHSFQYDNVQEIERHLSFRDYLCHHPEIAKDYGELKSELAKKYPNDIERYGDGKDDFVKNVEKQALIWHWTAR</sequence>
<proteinExistence type="predicted"/>
<gene>
    <name evidence="1" type="ORF">ET33_12925</name>
</gene>
<dbReference type="InterPro" id="IPR043519">
    <property type="entry name" value="NT_sf"/>
</dbReference>
<name>A0A081PA71_9BACL</name>
<dbReference type="Gene3D" id="3.30.460.10">
    <property type="entry name" value="Beta Polymerase, domain 2"/>
    <property type="match status" value="1"/>
</dbReference>
<evidence type="ECO:0000313" key="2">
    <source>
        <dbReference type="Proteomes" id="UP000028123"/>
    </source>
</evidence>
<accession>A0A081PA71</accession>